<dbReference type="Proteomes" id="UP000054783">
    <property type="component" value="Unassembled WGS sequence"/>
</dbReference>
<protein>
    <submittedName>
        <fullName evidence="2">Uncharacterized protein</fullName>
    </submittedName>
</protein>
<feature type="compositionally biased region" description="Polar residues" evidence="1">
    <location>
        <begin position="20"/>
        <end position="31"/>
    </location>
</feature>
<feature type="compositionally biased region" description="Polar residues" evidence="1">
    <location>
        <begin position="67"/>
        <end position="94"/>
    </location>
</feature>
<organism evidence="2 3">
    <name type="scientific">Trichinella patagoniensis</name>
    <dbReference type="NCBI Taxonomy" id="990121"/>
    <lineage>
        <taxon>Eukaryota</taxon>
        <taxon>Metazoa</taxon>
        <taxon>Ecdysozoa</taxon>
        <taxon>Nematoda</taxon>
        <taxon>Enoplea</taxon>
        <taxon>Dorylaimia</taxon>
        <taxon>Trichinellida</taxon>
        <taxon>Trichinellidae</taxon>
        <taxon>Trichinella</taxon>
    </lineage>
</organism>
<name>A0A0V1AG86_9BILA</name>
<proteinExistence type="predicted"/>
<feature type="compositionally biased region" description="Polar residues" evidence="1">
    <location>
        <begin position="46"/>
        <end position="57"/>
    </location>
</feature>
<evidence type="ECO:0000313" key="3">
    <source>
        <dbReference type="Proteomes" id="UP000054783"/>
    </source>
</evidence>
<dbReference type="AlphaFoldDB" id="A0A0V1AG86"/>
<keyword evidence="3" id="KW-1185">Reference proteome</keyword>
<dbReference type="EMBL" id="JYDQ01000001">
    <property type="protein sequence ID" value="KRY23846.1"/>
    <property type="molecule type" value="Genomic_DNA"/>
</dbReference>
<accession>A0A0V1AG86</accession>
<reference evidence="2 3" key="1">
    <citation type="submission" date="2015-01" db="EMBL/GenBank/DDBJ databases">
        <title>Evolution of Trichinella species and genotypes.</title>
        <authorList>
            <person name="Korhonen P.K."/>
            <person name="Edoardo P."/>
            <person name="Giuseppe L.R."/>
            <person name="Gasser R.B."/>
        </authorList>
    </citation>
    <scope>NUCLEOTIDE SEQUENCE [LARGE SCALE GENOMIC DNA]</scope>
    <source>
        <strain evidence="2">ISS2496</strain>
    </source>
</reference>
<feature type="region of interest" description="Disordered" evidence="1">
    <location>
        <begin position="1"/>
        <end position="94"/>
    </location>
</feature>
<comment type="caution">
    <text evidence="2">The sequence shown here is derived from an EMBL/GenBank/DDBJ whole genome shotgun (WGS) entry which is preliminary data.</text>
</comment>
<gene>
    <name evidence="2" type="ORF">T12_9163</name>
</gene>
<evidence type="ECO:0000256" key="1">
    <source>
        <dbReference type="SAM" id="MobiDB-lite"/>
    </source>
</evidence>
<sequence length="94" mass="10181">MPGTAEKEPSVNPIGRKSGDQSVESGVTPDNQKGYGRLWRREGGHTINTDCSDQGDSTEVEAYPPASTENPLQMTSQNKIDSSTNTNTDVEIIR</sequence>
<evidence type="ECO:0000313" key="2">
    <source>
        <dbReference type="EMBL" id="KRY23846.1"/>
    </source>
</evidence>